<reference evidence="1" key="1">
    <citation type="submission" date="2022-12" db="EMBL/GenBank/DDBJ databases">
        <title>Peptostreptococcus.</title>
        <authorList>
            <person name="Lee S.H."/>
        </authorList>
    </citation>
    <scope>NUCLEOTIDE SEQUENCE</scope>
    <source>
        <strain evidence="1">CBA3647</strain>
    </source>
</reference>
<dbReference type="EMBL" id="CP114052">
    <property type="protein sequence ID" value="WAW15311.1"/>
    <property type="molecule type" value="Genomic_DNA"/>
</dbReference>
<sequence>MIIDFDKNYGIRLEFSVENKDDLKIIASKDLESQIILEEVKKDKIKRIEKVKIDDNKKEEYNKKDEKNQKINDKVTEKDIYRIKALIN</sequence>
<keyword evidence="2" id="KW-1185">Reference proteome</keyword>
<evidence type="ECO:0000313" key="2">
    <source>
        <dbReference type="Proteomes" id="UP001164187"/>
    </source>
</evidence>
<organism evidence="1 2">
    <name type="scientific">Peptostreptococcus equinus</name>
    <dbReference type="NCBI Taxonomy" id="3003601"/>
    <lineage>
        <taxon>Bacteria</taxon>
        <taxon>Bacillati</taxon>
        <taxon>Bacillota</taxon>
        <taxon>Clostridia</taxon>
        <taxon>Peptostreptococcales</taxon>
        <taxon>Peptostreptococcaceae</taxon>
        <taxon>Peptostreptococcus</taxon>
    </lineage>
</organism>
<accession>A0ABY7JPM2</accession>
<dbReference type="Proteomes" id="UP001164187">
    <property type="component" value="Chromosome"/>
</dbReference>
<proteinExistence type="predicted"/>
<protein>
    <submittedName>
        <fullName evidence="1">Uncharacterized protein</fullName>
    </submittedName>
</protein>
<dbReference type="RefSeq" id="WP_269311982.1">
    <property type="nucleotide sequence ID" value="NZ_CP114052.1"/>
</dbReference>
<evidence type="ECO:0000313" key="1">
    <source>
        <dbReference type="EMBL" id="WAW15311.1"/>
    </source>
</evidence>
<name>A0ABY7JPM2_9FIRM</name>
<gene>
    <name evidence="1" type="ORF">O0R46_02330</name>
</gene>